<evidence type="ECO:0000313" key="9">
    <source>
        <dbReference type="Proteomes" id="UP000192569"/>
    </source>
</evidence>
<dbReference type="CDD" id="cd00609">
    <property type="entry name" value="AAT_like"/>
    <property type="match status" value="1"/>
</dbReference>
<dbReference type="Gene3D" id="3.40.640.10">
    <property type="entry name" value="Type I PLP-dependent aspartate aminotransferase-like (Major domain)"/>
    <property type="match status" value="1"/>
</dbReference>
<name>A0A1W1VPK1_9FIRM</name>
<dbReference type="GO" id="GO:0006520">
    <property type="term" value="P:amino acid metabolic process"/>
    <property type="evidence" value="ECO:0007669"/>
    <property type="project" value="InterPro"/>
</dbReference>
<dbReference type="GO" id="GO:0008483">
    <property type="term" value="F:transaminase activity"/>
    <property type="evidence" value="ECO:0007669"/>
    <property type="project" value="UniProtKB-KW"/>
</dbReference>
<evidence type="ECO:0000256" key="2">
    <source>
        <dbReference type="ARBA" id="ARBA00007441"/>
    </source>
</evidence>
<dbReference type="RefSeq" id="WP_084664788.1">
    <property type="nucleotide sequence ID" value="NZ_LT838272.1"/>
</dbReference>
<dbReference type="GO" id="GO:0030170">
    <property type="term" value="F:pyridoxal phosphate binding"/>
    <property type="evidence" value="ECO:0007669"/>
    <property type="project" value="InterPro"/>
</dbReference>
<dbReference type="STRING" id="698762.SAMN00808754_1205"/>
<keyword evidence="9" id="KW-1185">Reference proteome</keyword>
<dbReference type="PANTHER" id="PTHR46383:SF1">
    <property type="entry name" value="ASPARTATE AMINOTRANSFERASE"/>
    <property type="match status" value="1"/>
</dbReference>
<evidence type="ECO:0000259" key="7">
    <source>
        <dbReference type="Pfam" id="PF00155"/>
    </source>
</evidence>
<dbReference type="Gene3D" id="3.90.1150.10">
    <property type="entry name" value="Aspartate Aminotransferase, domain 1"/>
    <property type="match status" value="1"/>
</dbReference>
<keyword evidence="3 6" id="KW-0032">Aminotransferase</keyword>
<dbReference type="InterPro" id="IPR004838">
    <property type="entry name" value="NHTrfase_class1_PyrdxlP-BS"/>
</dbReference>
<dbReference type="SUPFAM" id="SSF53383">
    <property type="entry name" value="PLP-dependent transferases"/>
    <property type="match status" value="1"/>
</dbReference>
<sequence length="382" mass="41859">MRELSKLVTGLRRSGIREIGDLAASMQDVIHLEIGEPLFSTPPHIIEAASEAARVGFTKYTPNAGLMSVRKVIAQRLNEDYHLKLTPENIVVTVGGIGAISSAVRALIDLGDEVLIPDPGWPNYEMTVKCAGAVPRRYQLDQLKGFVPSIEDLEKVVTPKTKVLIINSPSNPLGTVFPEAVMRDLVAFARRHDLYIISDEVYEKIIFEGTHASALSFDTDGRVVAVFSFSKTYAMTGWRIGYAVAAEPVAKEIAKLQEVYVSSAASVSQKAAEAAITGPQDCVEAMRKAYHENLKIACQVLDDLGINYHMPQGAFYMWIEVNCEDSMEFAKALLMEQKVAVAPGVTFGPSGKRHVRISLASPQEAIREGLSRLGLMLSKRVR</sequence>
<evidence type="ECO:0000256" key="1">
    <source>
        <dbReference type="ARBA" id="ARBA00001933"/>
    </source>
</evidence>
<evidence type="ECO:0000313" key="8">
    <source>
        <dbReference type="EMBL" id="SMB95289.1"/>
    </source>
</evidence>
<evidence type="ECO:0000256" key="4">
    <source>
        <dbReference type="ARBA" id="ARBA00022679"/>
    </source>
</evidence>
<dbReference type="InterPro" id="IPR015421">
    <property type="entry name" value="PyrdxlP-dep_Trfase_major"/>
</dbReference>
<dbReference type="PRINTS" id="PR00753">
    <property type="entry name" value="ACCSYNTHASE"/>
</dbReference>
<evidence type="ECO:0000256" key="5">
    <source>
        <dbReference type="ARBA" id="ARBA00022898"/>
    </source>
</evidence>
<comment type="similarity">
    <text evidence="2 6">Belongs to the class-I pyridoxal-phosphate-dependent aminotransferase family.</text>
</comment>
<dbReference type="InterPro" id="IPR004839">
    <property type="entry name" value="Aminotransferase_I/II_large"/>
</dbReference>
<dbReference type="PANTHER" id="PTHR46383">
    <property type="entry name" value="ASPARTATE AMINOTRANSFERASE"/>
    <property type="match status" value="1"/>
</dbReference>
<evidence type="ECO:0000256" key="3">
    <source>
        <dbReference type="ARBA" id="ARBA00022576"/>
    </source>
</evidence>
<dbReference type="InterPro" id="IPR050596">
    <property type="entry name" value="AspAT/PAT-like"/>
</dbReference>
<dbReference type="InterPro" id="IPR015424">
    <property type="entry name" value="PyrdxlP-dep_Trfase"/>
</dbReference>
<dbReference type="EC" id="2.6.1.-" evidence="6"/>
<accession>A0A1W1VPK1</accession>
<keyword evidence="4 6" id="KW-0808">Transferase</keyword>
<organism evidence="8 9">
    <name type="scientific">Thermanaeromonas toyohensis ToBE</name>
    <dbReference type="NCBI Taxonomy" id="698762"/>
    <lineage>
        <taxon>Bacteria</taxon>
        <taxon>Bacillati</taxon>
        <taxon>Bacillota</taxon>
        <taxon>Clostridia</taxon>
        <taxon>Neomoorellales</taxon>
        <taxon>Neomoorellaceae</taxon>
        <taxon>Thermanaeromonas</taxon>
    </lineage>
</organism>
<dbReference type="InterPro" id="IPR015422">
    <property type="entry name" value="PyrdxlP-dep_Trfase_small"/>
</dbReference>
<protein>
    <recommendedName>
        <fullName evidence="6">Aminotransferase</fullName>
        <ecNumber evidence="6">2.6.1.-</ecNumber>
    </recommendedName>
</protein>
<comment type="cofactor">
    <cofactor evidence="1 6">
        <name>pyridoxal 5'-phosphate</name>
        <dbReference type="ChEBI" id="CHEBI:597326"/>
    </cofactor>
</comment>
<gene>
    <name evidence="8" type="ORF">SAMN00808754_1205</name>
</gene>
<dbReference type="Proteomes" id="UP000192569">
    <property type="component" value="Chromosome I"/>
</dbReference>
<dbReference type="Pfam" id="PF00155">
    <property type="entry name" value="Aminotran_1_2"/>
    <property type="match status" value="1"/>
</dbReference>
<proteinExistence type="inferred from homology"/>
<dbReference type="EMBL" id="LT838272">
    <property type="protein sequence ID" value="SMB95289.1"/>
    <property type="molecule type" value="Genomic_DNA"/>
</dbReference>
<dbReference type="PROSITE" id="PS00105">
    <property type="entry name" value="AA_TRANSFER_CLASS_1"/>
    <property type="match status" value="1"/>
</dbReference>
<dbReference type="OrthoDB" id="9803354at2"/>
<reference evidence="8 9" key="1">
    <citation type="submission" date="2017-04" db="EMBL/GenBank/DDBJ databases">
        <authorList>
            <person name="Afonso C.L."/>
            <person name="Miller P.J."/>
            <person name="Scott M.A."/>
            <person name="Spackman E."/>
            <person name="Goraichik I."/>
            <person name="Dimitrov K.M."/>
            <person name="Suarez D.L."/>
            <person name="Swayne D.E."/>
        </authorList>
    </citation>
    <scope>NUCLEOTIDE SEQUENCE [LARGE SCALE GENOMIC DNA]</scope>
    <source>
        <strain evidence="8 9">ToBE</strain>
    </source>
</reference>
<evidence type="ECO:0000256" key="6">
    <source>
        <dbReference type="RuleBase" id="RU000481"/>
    </source>
</evidence>
<feature type="domain" description="Aminotransferase class I/classII large" evidence="7">
    <location>
        <begin position="28"/>
        <end position="373"/>
    </location>
</feature>
<dbReference type="AlphaFoldDB" id="A0A1W1VPK1"/>
<dbReference type="FunFam" id="3.40.640.10:FF:000033">
    <property type="entry name" value="Aspartate aminotransferase"/>
    <property type="match status" value="1"/>
</dbReference>
<keyword evidence="5" id="KW-0663">Pyridoxal phosphate</keyword>